<accession>A0ABX1J5B0</accession>
<organism evidence="2 3">
    <name type="scientific">Amycolatopsis acididurans</name>
    <dbReference type="NCBI Taxonomy" id="2724524"/>
    <lineage>
        <taxon>Bacteria</taxon>
        <taxon>Bacillati</taxon>
        <taxon>Actinomycetota</taxon>
        <taxon>Actinomycetes</taxon>
        <taxon>Pseudonocardiales</taxon>
        <taxon>Pseudonocardiaceae</taxon>
        <taxon>Amycolatopsis</taxon>
    </lineage>
</organism>
<gene>
    <name evidence="2" type="ORF">HFP15_19160</name>
</gene>
<reference evidence="2 3" key="1">
    <citation type="submission" date="2020-04" db="EMBL/GenBank/DDBJ databases">
        <title>Novel species.</title>
        <authorList>
            <person name="Teo W.F.A."/>
            <person name="Lipun K."/>
            <person name="Srisuk N."/>
            <person name="Duangmal K."/>
        </authorList>
    </citation>
    <scope>NUCLEOTIDE SEQUENCE [LARGE SCALE GENOMIC DNA]</scope>
    <source>
        <strain evidence="2 3">K13G38</strain>
    </source>
</reference>
<keyword evidence="3" id="KW-1185">Reference proteome</keyword>
<sequence length="155" mass="16761">MDEHYERLRAEIGKEHSELIGPLSRRDMHRFAIASNAPSLDGDESASASAPPLFLSSVMGWGDGPPESELGADGAGLSETRGIPLEGVRLMGAGQTLQFHQPVVESTVVFSHASLADVQLKEGRSGKLLLMRILRRFTDEEGTALVTCEESFIAR</sequence>
<dbReference type="InterPro" id="IPR039569">
    <property type="entry name" value="FAS1-like_DH_region"/>
</dbReference>
<dbReference type="RefSeq" id="WP_168517516.1">
    <property type="nucleotide sequence ID" value="NZ_JAAXLS010000012.1"/>
</dbReference>
<dbReference type="EMBL" id="JAAXLS010000012">
    <property type="protein sequence ID" value="NKQ55005.1"/>
    <property type="molecule type" value="Genomic_DNA"/>
</dbReference>
<evidence type="ECO:0000313" key="3">
    <source>
        <dbReference type="Proteomes" id="UP000715441"/>
    </source>
</evidence>
<feature type="domain" description="FAS1-like dehydratase" evidence="1">
    <location>
        <begin position="12"/>
        <end position="147"/>
    </location>
</feature>
<dbReference type="Pfam" id="PF13452">
    <property type="entry name" value="FAS1_DH_region"/>
    <property type="match status" value="1"/>
</dbReference>
<dbReference type="SUPFAM" id="SSF54637">
    <property type="entry name" value="Thioesterase/thiol ester dehydrase-isomerase"/>
    <property type="match status" value="1"/>
</dbReference>
<proteinExistence type="predicted"/>
<name>A0ABX1J5B0_9PSEU</name>
<evidence type="ECO:0000313" key="2">
    <source>
        <dbReference type="EMBL" id="NKQ55005.1"/>
    </source>
</evidence>
<evidence type="ECO:0000259" key="1">
    <source>
        <dbReference type="Pfam" id="PF13452"/>
    </source>
</evidence>
<dbReference type="Gene3D" id="3.10.129.10">
    <property type="entry name" value="Hotdog Thioesterase"/>
    <property type="match status" value="1"/>
</dbReference>
<protein>
    <submittedName>
        <fullName evidence="2">MaoC family dehydratase</fullName>
    </submittedName>
</protein>
<dbReference type="InterPro" id="IPR029069">
    <property type="entry name" value="HotDog_dom_sf"/>
</dbReference>
<comment type="caution">
    <text evidence="2">The sequence shown here is derived from an EMBL/GenBank/DDBJ whole genome shotgun (WGS) entry which is preliminary data.</text>
</comment>
<dbReference type="Proteomes" id="UP000715441">
    <property type="component" value="Unassembled WGS sequence"/>
</dbReference>